<dbReference type="RefSeq" id="WP_015396052.1">
    <property type="nucleotide sequence ID" value="NC_020294.1"/>
</dbReference>
<dbReference type="KEGG" id="kde:CDSE_0295"/>
<dbReference type="PATRIC" id="fig|1208919.3.peg.78"/>
<dbReference type="InterPro" id="IPR003749">
    <property type="entry name" value="ThiS/MoaD-like"/>
</dbReference>
<keyword evidence="2" id="KW-1185">Reference proteome</keyword>
<dbReference type="CDD" id="cd00565">
    <property type="entry name" value="Ubl_ThiS"/>
    <property type="match status" value="1"/>
</dbReference>
<dbReference type="SUPFAM" id="SSF54285">
    <property type="entry name" value="MoaD/ThiS"/>
    <property type="match status" value="1"/>
</dbReference>
<dbReference type="Proteomes" id="UP000011547">
    <property type="component" value="Chromosome"/>
</dbReference>
<dbReference type="OrthoDB" id="9800283at2"/>
<dbReference type="AlphaFoldDB" id="M1LR51"/>
<evidence type="ECO:0000313" key="2">
    <source>
        <dbReference type="Proteomes" id="UP000011547"/>
    </source>
</evidence>
<dbReference type="STRING" id="1208919.CDSE_0295"/>
<dbReference type="NCBIfam" id="TIGR01683">
    <property type="entry name" value="thiS"/>
    <property type="match status" value="1"/>
</dbReference>
<dbReference type="EMBL" id="CP003803">
    <property type="protein sequence ID" value="AGF46641.1"/>
    <property type="molecule type" value="Genomic_DNA"/>
</dbReference>
<evidence type="ECO:0000313" key="1">
    <source>
        <dbReference type="EMBL" id="AGF46641.1"/>
    </source>
</evidence>
<dbReference type="Pfam" id="PF02597">
    <property type="entry name" value="ThiS"/>
    <property type="match status" value="1"/>
</dbReference>
<protein>
    <submittedName>
        <fullName evidence="1">Thiamine biosynthesis ThiS</fullName>
    </submittedName>
</protein>
<sequence>MNIRINGKETEIQENITIHDAIIILKMENKKIAIELNGNIISKNKYHETILKNGDIMEIVSAIGGG</sequence>
<organism evidence="1 2">
    <name type="scientific">Candidatus Kinetoplastidibacterium desouzai TCC079E</name>
    <dbReference type="NCBI Taxonomy" id="1208919"/>
    <lineage>
        <taxon>Bacteria</taxon>
        <taxon>Pseudomonadati</taxon>
        <taxon>Pseudomonadota</taxon>
        <taxon>Betaproteobacteria</taxon>
        <taxon>Candidatus Kinetoplastidibacterium</taxon>
    </lineage>
</organism>
<dbReference type="eggNOG" id="COG2104">
    <property type="taxonomic scope" value="Bacteria"/>
</dbReference>
<dbReference type="HOGENOM" id="CLU_174611_3_0_4"/>
<dbReference type="InterPro" id="IPR010035">
    <property type="entry name" value="Thi_S"/>
</dbReference>
<reference evidence="1 2" key="1">
    <citation type="journal article" date="2013" name="Genome Biol. Evol.">
        <title>Genome evolution and phylogenomic analysis of candidatus kinetoplastibacterium, the betaproteobacterial endosymbionts of strigomonas and angomonas.</title>
        <authorList>
            <person name="Alves J.M."/>
            <person name="Serrano M.G."/>
            <person name="Maia da Silva F."/>
            <person name="Voegtly L.J."/>
            <person name="Matveyev A.V."/>
            <person name="Teixeira M.M."/>
            <person name="Camargo E.P."/>
            <person name="Buck G.A."/>
        </authorList>
    </citation>
    <scope>NUCLEOTIDE SEQUENCE [LARGE SCALE GENOMIC DNA]</scope>
    <source>
        <strain evidence="1 2">TCC079E</strain>
    </source>
</reference>
<name>M1LR51_9PROT</name>
<dbReference type="InterPro" id="IPR012675">
    <property type="entry name" value="Beta-grasp_dom_sf"/>
</dbReference>
<gene>
    <name evidence="1" type="ORF">CDSE_0295</name>
</gene>
<dbReference type="Gene3D" id="3.10.20.30">
    <property type="match status" value="1"/>
</dbReference>
<dbReference type="PANTHER" id="PTHR34472:SF1">
    <property type="entry name" value="SULFUR CARRIER PROTEIN THIS"/>
    <property type="match status" value="1"/>
</dbReference>
<proteinExistence type="predicted"/>
<dbReference type="PANTHER" id="PTHR34472">
    <property type="entry name" value="SULFUR CARRIER PROTEIN THIS"/>
    <property type="match status" value="1"/>
</dbReference>
<dbReference type="InterPro" id="IPR016155">
    <property type="entry name" value="Mopterin_synth/thiamin_S_b"/>
</dbReference>
<accession>M1LR51</accession>